<accession>A0A7X6HBH8</accession>
<dbReference type="PRINTS" id="PR00344">
    <property type="entry name" value="BCTRLSENSOR"/>
</dbReference>
<evidence type="ECO:0000313" key="14">
    <source>
        <dbReference type="Proteomes" id="UP000544090"/>
    </source>
</evidence>
<comment type="cofactor">
    <cofactor evidence="2">
        <name>a divalent metal cation</name>
        <dbReference type="ChEBI" id="CHEBI:60240"/>
    </cofactor>
</comment>
<dbReference type="InterPro" id="IPR003661">
    <property type="entry name" value="HisK_dim/P_dom"/>
</dbReference>
<dbReference type="GO" id="GO:0005509">
    <property type="term" value="F:calcium ion binding"/>
    <property type="evidence" value="ECO:0007669"/>
    <property type="project" value="UniProtKB-ARBA"/>
</dbReference>
<proteinExistence type="predicted"/>
<keyword evidence="6" id="KW-0808">Transferase</keyword>
<evidence type="ECO:0000256" key="8">
    <source>
        <dbReference type="ARBA" id="ARBA00023012"/>
    </source>
</evidence>
<dbReference type="Pfam" id="PF01590">
    <property type="entry name" value="GAF"/>
    <property type="match status" value="1"/>
</dbReference>
<evidence type="ECO:0000256" key="5">
    <source>
        <dbReference type="ARBA" id="ARBA00022553"/>
    </source>
</evidence>
<dbReference type="SMART" id="SM00448">
    <property type="entry name" value="REC"/>
    <property type="match status" value="1"/>
</dbReference>
<dbReference type="GO" id="GO:0005886">
    <property type="term" value="C:plasma membrane"/>
    <property type="evidence" value="ECO:0007669"/>
    <property type="project" value="UniProtKB-SubCell"/>
</dbReference>
<gene>
    <name evidence="13" type="ORF">HGG74_01900</name>
</gene>
<organism evidence="13 14">
    <name type="scientific">Arthrobacter mobilis</name>
    <dbReference type="NCBI Taxonomy" id="2724944"/>
    <lineage>
        <taxon>Bacteria</taxon>
        <taxon>Bacillati</taxon>
        <taxon>Actinomycetota</taxon>
        <taxon>Actinomycetes</taxon>
        <taxon>Micrococcales</taxon>
        <taxon>Micrococcaceae</taxon>
        <taxon>Arthrobacter</taxon>
    </lineage>
</organism>
<dbReference type="SMART" id="SM00387">
    <property type="entry name" value="HATPase_c"/>
    <property type="match status" value="1"/>
</dbReference>
<protein>
    <recommendedName>
        <fullName evidence="4">histidine kinase</fullName>
        <ecNumber evidence="4">2.7.13.3</ecNumber>
    </recommendedName>
</protein>
<evidence type="ECO:0000256" key="2">
    <source>
        <dbReference type="ARBA" id="ARBA00001968"/>
    </source>
</evidence>
<comment type="caution">
    <text evidence="13">The sequence shown here is derived from an EMBL/GenBank/DDBJ whole genome shotgun (WGS) entry which is preliminary data.</text>
</comment>
<dbReference type="InterPro" id="IPR011006">
    <property type="entry name" value="CheY-like_superfamily"/>
</dbReference>
<dbReference type="RefSeq" id="WP_168484630.1">
    <property type="nucleotide sequence ID" value="NZ_JAAZSQ010000001.1"/>
</dbReference>
<feature type="modified residue" description="4-aspartylphosphate" evidence="10">
    <location>
        <position position="64"/>
    </location>
</feature>
<reference evidence="13 14" key="1">
    <citation type="submission" date="2020-04" db="EMBL/GenBank/DDBJ databases">
        <title>Arthrobacter sp. nov.</title>
        <authorList>
            <person name="Liu S."/>
        </authorList>
    </citation>
    <scope>NUCLEOTIDE SEQUENCE [LARGE SCALE GENOMIC DNA]</scope>
    <source>
        <strain evidence="13 14">E918</strain>
    </source>
</reference>
<evidence type="ECO:0000256" key="4">
    <source>
        <dbReference type="ARBA" id="ARBA00012438"/>
    </source>
</evidence>
<dbReference type="GO" id="GO:0009927">
    <property type="term" value="F:histidine phosphotransfer kinase activity"/>
    <property type="evidence" value="ECO:0007669"/>
    <property type="project" value="TreeGrafter"/>
</dbReference>
<dbReference type="SUPFAM" id="SSF55781">
    <property type="entry name" value="GAF domain-like"/>
    <property type="match status" value="1"/>
</dbReference>
<dbReference type="SUPFAM" id="SSF52172">
    <property type="entry name" value="CheY-like"/>
    <property type="match status" value="1"/>
</dbReference>
<dbReference type="SUPFAM" id="SSF55874">
    <property type="entry name" value="ATPase domain of HSP90 chaperone/DNA topoisomerase II/histidine kinase"/>
    <property type="match status" value="1"/>
</dbReference>
<evidence type="ECO:0000256" key="1">
    <source>
        <dbReference type="ARBA" id="ARBA00000085"/>
    </source>
</evidence>
<dbReference type="InterPro" id="IPR005467">
    <property type="entry name" value="His_kinase_dom"/>
</dbReference>
<dbReference type="InterPro" id="IPR003018">
    <property type="entry name" value="GAF"/>
</dbReference>
<evidence type="ECO:0000313" key="13">
    <source>
        <dbReference type="EMBL" id="NKX53309.1"/>
    </source>
</evidence>
<dbReference type="Gene3D" id="1.10.287.130">
    <property type="match status" value="1"/>
</dbReference>
<evidence type="ECO:0000259" key="12">
    <source>
        <dbReference type="PROSITE" id="PS50110"/>
    </source>
</evidence>
<dbReference type="CDD" id="cd00082">
    <property type="entry name" value="HisKA"/>
    <property type="match status" value="1"/>
</dbReference>
<keyword evidence="14" id="KW-1185">Reference proteome</keyword>
<dbReference type="InterPro" id="IPR036097">
    <property type="entry name" value="HisK_dim/P_sf"/>
</dbReference>
<name>A0A7X6HBH8_9MICC</name>
<dbReference type="Proteomes" id="UP000544090">
    <property type="component" value="Unassembled WGS sequence"/>
</dbReference>
<dbReference type="Pfam" id="PF00072">
    <property type="entry name" value="Response_reg"/>
    <property type="match status" value="1"/>
</dbReference>
<evidence type="ECO:0000256" key="10">
    <source>
        <dbReference type="PROSITE-ProRule" id="PRU00169"/>
    </source>
</evidence>
<dbReference type="Gene3D" id="3.40.50.2300">
    <property type="match status" value="1"/>
</dbReference>
<dbReference type="Gene3D" id="3.30.565.10">
    <property type="entry name" value="Histidine kinase-like ATPase, C-terminal domain"/>
    <property type="match status" value="1"/>
</dbReference>
<evidence type="ECO:0000256" key="7">
    <source>
        <dbReference type="ARBA" id="ARBA00022777"/>
    </source>
</evidence>
<keyword evidence="5 10" id="KW-0597">Phosphoprotein</keyword>
<feature type="domain" description="Histidine kinase" evidence="11">
    <location>
        <begin position="333"/>
        <end position="554"/>
    </location>
</feature>
<evidence type="ECO:0000256" key="3">
    <source>
        <dbReference type="ARBA" id="ARBA00004236"/>
    </source>
</evidence>
<dbReference type="PROSITE" id="PS50109">
    <property type="entry name" value="HIS_KIN"/>
    <property type="match status" value="1"/>
</dbReference>
<dbReference type="InterPro" id="IPR029016">
    <property type="entry name" value="GAF-like_dom_sf"/>
</dbReference>
<dbReference type="PROSITE" id="PS50110">
    <property type="entry name" value="RESPONSE_REGULATORY"/>
    <property type="match status" value="1"/>
</dbReference>
<dbReference type="PANTHER" id="PTHR43047:SF72">
    <property type="entry name" value="OSMOSENSING HISTIDINE PROTEIN KINASE SLN1"/>
    <property type="match status" value="1"/>
</dbReference>
<dbReference type="EMBL" id="JAAZSQ010000001">
    <property type="protein sequence ID" value="NKX53309.1"/>
    <property type="molecule type" value="Genomic_DNA"/>
</dbReference>
<dbReference type="GO" id="GO:0000155">
    <property type="term" value="F:phosphorelay sensor kinase activity"/>
    <property type="evidence" value="ECO:0007669"/>
    <property type="project" value="InterPro"/>
</dbReference>
<dbReference type="PANTHER" id="PTHR43047">
    <property type="entry name" value="TWO-COMPONENT HISTIDINE PROTEIN KINASE"/>
    <property type="match status" value="1"/>
</dbReference>
<keyword evidence="7" id="KW-0418">Kinase</keyword>
<dbReference type="Pfam" id="PF02518">
    <property type="entry name" value="HATPase_c"/>
    <property type="match status" value="1"/>
</dbReference>
<dbReference type="InterPro" id="IPR001789">
    <property type="entry name" value="Sig_transdc_resp-reg_receiver"/>
</dbReference>
<keyword evidence="8" id="KW-0902">Two-component regulatory system</keyword>
<dbReference type="InterPro" id="IPR003594">
    <property type="entry name" value="HATPase_dom"/>
</dbReference>
<dbReference type="SUPFAM" id="SSF47384">
    <property type="entry name" value="Homodimeric domain of signal transducing histidine kinase"/>
    <property type="match status" value="1"/>
</dbReference>
<dbReference type="FunFam" id="1.10.287.130:FF:000001">
    <property type="entry name" value="Two-component sensor histidine kinase"/>
    <property type="match status" value="1"/>
</dbReference>
<evidence type="ECO:0000256" key="9">
    <source>
        <dbReference type="ARBA" id="ARBA00023136"/>
    </source>
</evidence>
<comment type="subcellular location">
    <subcellularLocation>
        <location evidence="3">Cell membrane</location>
    </subcellularLocation>
</comment>
<dbReference type="EC" id="2.7.13.3" evidence="4"/>
<feature type="domain" description="Response regulatory" evidence="12">
    <location>
        <begin position="15"/>
        <end position="131"/>
    </location>
</feature>
<dbReference type="Pfam" id="PF00512">
    <property type="entry name" value="HisKA"/>
    <property type="match status" value="1"/>
</dbReference>
<evidence type="ECO:0000259" key="11">
    <source>
        <dbReference type="PROSITE" id="PS50109"/>
    </source>
</evidence>
<evidence type="ECO:0000256" key="6">
    <source>
        <dbReference type="ARBA" id="ARBA00022679"/>
    </source>
</evidence>
<dbReference type="FunFam" id="3.30.565.10:FF:000006">
    <property type="entry name" value="Sensor histidine kinase WalK"/>
    <property type="match status" value="1"/>
</dbReference>
<keyword evidence="9" id="KW-0472">Membrane</keyword>
<comment type="catalytic activity">
    <reaction evidence="1">
        <text>ATP + protein L-histidine = ADP + protein N-phospho-L-histidine.</text>
        <dbReference type="EC" id="2.7.13.3"/>
    </reaction>
</comment>
<dbReference type="InterPro" id="IPR036890">
    <property type="entry name" value="HATPase_C_sf"/>
</dbReference>
<dbReference type="CDD" id="cd16922">
    <property type="entry name" value="HATPase_EvgS-ArcB-TorS-like"/>
    <property type="match status" value="1"/>
</dbReference>
<dbReference type="SMART" id="SM00388">
    <property type="entry name" value="HisKA"/>
    <property type="match status" value="1"/>
</dbReference>
<dbReference type="CDD" id="cd00156">
    <property type="entry name" value="REC"/>
    <property type="match status" value="1"/>
</dbReference>
<dbReference type="AlphaFoldDB" id="A0A7X6HBH8"/>
<dbReference type="Gene3D" id="3.30.450.40">
    <property type="match status" value="1"/>
</dbReference>
<dbReference type="InterPro" id="IPR004358">
    <property type="entry name" value="Sig_transdc_His_kin-like_C"/>
</dbReference>
<sequence>MGVVAGKPAPSGRKTALLADGDAQTRDLVRAALAEAGLAVTVAEDGPAALDALRSSAPDVALLDCELPGLPALEVLRRFRDDDAASSCPVILLAGAGCRKLVEEAFELGIQDYALKPFNAVQLAHRTAITLARSARKQHERRTMDALRARTRRISSAIRETNDPYLMVDLAVSGLGRAFGAGSVWLHTFDDERVPLVDTVWSPDGGPGFEHPAAAEARDLATALWGKGTVLTAGPDAEEEHAAHPGLAKWAEVPGALASAVAPLGHGGGAFGLVWIVKAGKGAAWSQAETALLQHVAGNLAHGLIQGHLITAQQQVVERLQELDTAKNNFVATVNHELRTPITSITGYLDLVLEGAGGPLPEEAAQMLEIVVRNSTRLRELIEDLLTLSRMDFDDAILRTEPVRIGQLLETVAAALVPVAAGKEVDLVCNGGTDLVILGDAKKLEQVLTNIASNAVKFTAAGGEVHMDVEQTTAEDGSPRATIRVSDTGIGIPAEDLPKLFNRFFRASNALAVQGTGLGLAIAKGVVQQHGGELTVESVVGKGTMFAIHLPLSLDTPGVPMADSVRPEGHCTG</sequence>